<reference evidence="1" key="2">
    <citation type="submission" date="2023-03" db="EMBL/GenBank/DDBJ databases">
        <authorList>
            <person name="Inwood S.N."/>
            <person name="Skelly J.G."/>
            <person name="Guhlin J."/>
            <person name="Harrop T.W.R."/>
            <person name="Goldson S.G."/>
            <person name="Dearden P.K."/>
        </authorList>
    </citation>
    <scope>NUCLEOTIDE SEQUENCE</scope>
    <source>
        <strain evidence="1">Irish</strain>
        <tissue evidence="1">Whole body</tissue>
    </source>
</reference>
<sequence>MDGKTLVLVQLINIILLTFLFNGSYCYPWPQQNVYMTRWDKVDLDRILDNKRLLHYYYNCLMKKGPCPPDGKELRRALPEALQTACAKCSKTQMEGGIKVIKYLREYEPKKFQILANKYDPEGTYRRRYLQANYESNST</sequence>
<organism evidence="1 2">
    <name type="scientific">Microctonus aethiopoides</name>
    <dbReference type="NCBI Taxonomy" id="144406"/>
    <lineage>
        <taxon>Eukaryota</taxon>
        <taxon>Metazoa</taxon>
        <taxon>Ecdysozoa</taxon>
        <taxon>Arthropoda</taxon>
        <taxon>Hexapoda</taxon>
        <taxon>Insecta</taxon>
        <taxon>Pterygota</taxon>
        <taxon>Neoptera</taxon>
        <taxon>Endopterygota</taxon>
        <taxon>Hymenoptera</taxon>
        <taxon>Apocrita</taxon>
        <taxon>Ichneumonoidea</taxon>
        <taxon>Braconidae</taxon>
        <taxon>Euphorinae</taxon>
        <taxon>Microctonus</taxon>
    </lineage>
</organism>
<name>A0AA39FY54_9HYME</name>
<dbReference type="SUPFAM" id="SSF100910">
    <property type="entry name" value="Chemosensory protein Csp2"/>
    <property type="match status" value="1"/>
</dbReference>
<dbReference type="AlphaFoldDB" id="A0AA39FY54"/>
<proteinExistence type="predicted"/>
<dbReference type="PANTHER" id="PTHR11257:SF13">
    <property type="entry name" value="GEO07322P1"/>
    <property type="match status" value="1"/>
</dbReference>
<protein>
    <submittedName>
        <fullName evidence="1">Uncharacterized protein</fullName>
    </submittedName>
</protein>
<dbReference type="Pfam" id="PF03392">
    <property type="entry name" value="OS-D"/>
    <property type="match status" value="1"/>
</dbReference>
<keyword evidence="2" id="KW-1185">Reference proteome</keyword>
<reference evidence="1" key="1">
    <citation type="journal article" date="2023" name="bioRxiv">
        <title>Scaffold-level genome assemblies of two parasitoid biocontrol wasps reveal the parthenogenesis mechanism and an associated novel virus.</title>
        <authorList>
            <person name="Inwood S."/>
            <person name="Skelly J."/>
            <person name="Guhlin J."/>
            <person name="Harrop T."/>
            <person name="Goldson S."/>
            <person name="Dearden P."/>
        </authorList>
    </citation>
    <scope>NUCLEOTIDE SEQUENCE</scope>
    <source>
        <strain evidence="1">Irish</strain>
        <tissue evidence="1">Whole body</tissue>
    </source>
</reference>
<dbReference type="Gene3D" id="1.10.2080.10">
    <property type="entry name" value="Insect odorant-binding protein A10/Ejaculatory bulb-specific protein 3"/>
    <property type="match status" value="1"/>
</dbReference>
<dbReference type="InterPro" id="IPR005055">
    <property type="entry name" value="A10/PebIII"/>
</dbReference>
<evidence type="ECO:0000313" key="1">
    <source>
        <dbReference type="EMBL" id="KAK0177989.1"/>
    </source>
</evidence>
<dbReference type="Proteomes" id="UP001168990">
    <property type="component" value="Unassembled WGS sequence"/>
</dbReference>
<comment type="caution">
    <text evidence="1">The sequence shown here is derived from an EMBL/GenBank/DDBJ whole genome shotgun (WGS) entry which is preliminary data.</text>
</comment>
<dbReference type="PANTHER" id="PTHR11257">
    <property type="entry name" value="CHEMOSENSORY PROTEIN-RELATED"/>
    <property type="match status" value="1"/>
</dbReference>
<gene>
    <name evidence="1" type="ORF">PV328_001978</name>
</gene>
<accession>A0AA39FY54</accession>
<dbReference type="InterPro" id="IPR036682">
    <property type="entry name" value="OS_D_A10/PebIII_sf"/>
</dbReference>
<dbReference type="EMBL" id="JAQQBS010000001">
    <property type="protein sequence ID" value="KAK0177989.1"/>
    <property type="molecule type" value="Genomic_DNA"/>
</dbReference>
<evidence type="ECO:0000313" key="2">
    <source>
        <dbReference type="Proteomes" id="UP001168990"/>
    </source>
</evidence>